<organism evidence="8 9">
    <name type="scientific">Liparis tanakae</name>
    <name type="common">Tanaka's snailfish</name>
    <dbReference type="NCBI Taxonomy" id="230148"/>
    <lineage>
        <taxon>Eukaryota</taxon>
        <taxon>Metazoa</taxon>
        <taxon>Chordata</taxon>
        <taxon>Craniata</taxon>
        <taxon>Vertebrata</taxon>
        <taxon>Euteleostomi</taxon>
        <taxon>Actinopterygii</taxon>
        <taxon>Neopterygii</taxon>
        <taxon>Teleostei</taxon>
        <taxon>Neoteleostei</taxon>
        <taxon>Acanthomorphata</taxon>
        <taxon>Eupercaria</taxon>
        <taxon>Perciformes</taxon>
        <taxon>Cottioidei</taxon>
        <taxon>Cottales</taxon>
        <taxon>Liparidae</taxon>
        <taxon>Liparis</taxon>
    </lineage>
</organism>
<keyword evidence="2" id="KW-0813">Transport</keyword>
<keyword evidence="5 7" id="KW-0472">Membrane</keyword>
<keyword evidence="3 7" id="KW-0812">Transmembrane</keyword>
<dbReference type="Proteomes" id="UP000314294">
    <property type="component" value="Unassembled WGS sequence"/>
</dbReference>
<dbReference type="GO" id="GO:0042995">
    <property type="term" value="C:cell projection"/>
    <property type="evidence" value="ECO:0007669"/>
    <property type="project" value="TreeGrafter"/>
</dbReference>
<evidence type="ECO:0000256" key="4">
    <source>
        <dbReference type="ARBA" id="ARBA00022989"/>
    </source>
</evidence>
<dbReference type="Pfam" id="PF00209">
    <property type="entry name" value="SNF"/>
    <property type="match status" value="1"/>
</dbReference>
<evidence type="ECO:0000256" key="6">
    <source>
        <dbReference type="PIRSR" id="PIRSR600175-1"/>
    </source>
</evidence>
<keyword evidence="6" id="KW-0479">Metal-binding</keyword>
<dbReference type="PROSITE" id="PS50267">
    <property type="entry name" value="NA_NEUROTRAN_SYMP_3"/>
    <property type="match status" value="1"/>
</dbReference>
<dbReference type="SUPFAM" id="SSF161070">
    <property type="entry name" value="SNF-like"/>
    <property type="match status" value="1"/>
</dbReference>
<proteinExistence type="predicted"/>
<dbReference type="PANTHER" id="PTHR11616:SF261">
    <property type="entry name" value="TRANSPORTER"/>
    <property type="match status" value="1"/>
</dbReference>
<keyword evidence="9" id="KW-1185">Reference proteome</keyword>
<dbReference type="InterPro" id="IPR037272">
    <property type="entry name" value="SNS_sf"/>
</dbReference>
<evidence type="ECO:0000313" key="9">
    <source>
        <dbReference type="Proteomes" id="UP000314294"/>
    </source>
</evidence>
<comment type="subcellular location">
    <subcellularLocation>
        <location evidence="1">Membrane</location>
        <topology evidence="1">Multi-pass membrane protein</topology>
    </subcellularLocation>
</comment>
<dbReference type="GO" id="GO:0005886">
    <property type="term" value="C:plasma membrane"/>
    <property type="evidence" value="ECO:0007669"/>
    <property type="project" value="TreeGrafter"/>
</dbReference>
<reference evidence="8 9" key="1">
    <citation type="submission" date="2019-03" db="EMBL/GenBank/DDBJ databases">
        <title>First draft genome of Liparis tanakae, snailfish: a comprehensive survey of snailfish specific genes.</title>
        <authorList>
            <person name="Kim W."/>
            <person name="Song I."/>
            <person name="Jeong J.-H."/>
            <person name="Kim D."/>
            <person name="Kim S."/>
            <person name="Ryu S."/>
            <person name="Song J.Y."/>
            <person name="Lee S.K."/>
        </authorList>
    </citation>
    <scope>NUCLEOTIDE SEQUENCE [LARGE SCALE GENOMIC DNA]</scope>
    <source>
        <tissue evidence="8">Muscle</tissue>
    </source>
</reference>
<dbReference type="GO" id="GO:0046872">
    <property type="term" value="F:metal ion binding"/>
    <property type="evidence" value="ECO:0007669"/>
    <property type="project" value="UniProtKB-KW"/>
</dbReference>
<dbReference type="InterPro" id="IPR000175">
    <property type="entry name" value="Na/ntran_symport"/>
</dbReference>
<feature type="binding site" evidence="6">
    <location>
        <position position="25"/>
    </location>
    <ligand>
        <name>Na(+)</name>
        <dbReference type="ChEBI" id="CHEBI:29101"/>
        <label>1</label>
    </ligand>
</feature>
<dbReference type="PANTHER" id="PTHR11616">
    <property type="entry name" value="SODIUM/CHLORIDE DEPENDENT TRANSPORTER"/>
    <property type="match status" value="1"/>
</dbReference>
<evidence type="ECO:0000256" key="3">
    <source>
        <dbReference type="ARBA" id="ARBA00022692"/>
    </source>
</evidence>
<keyword evidence="6" id="KW-0915">Sodium</keyword>
<keyword evidence="4 7" id="KW-1133">Transmembrane helix</keyword>
<dbReference type="GO" id="GO:0005332">
    <property type="term" value="F:gamma-aminobutyric acid:sodium:chloride symporter activity"/>
    <property type="evidence" value="ECO:0007669"/>
    <property type="project" value="TreeGrafter"/>
</dbReference>
<feature type="transmembrane region" description="Helical" evidence="7">
    <location>
        <begin position="19"/>
        <end position="36"/>
    </location>
</feature>
<dbReference type="PROSITE" id="PS00754">
    <property type="entry name" value="NA_NEUROTRAN_SYMP_2"/>
    <property type="match status" value="1"/>
</dbReference>
<feature type="transmembrane region" description="Helical" evidence="7">
    <location>
        <begin position="87"/>
        <end position="107"/>
    </location>
</feature>
<evidence type="ECO:0000256" key="2">
    <source>
        <dbReference type="ARBA" id="ARBA00022448"/>
    </source>
</evidence>
<accession>A0A4Z2J4E4</accession>
<dbReference type="PRINTS" id="PR00176">
    <property type="entry name" value="NANEUSMPORT"/>
</dbReference>
<comment type="caution">
    <text evidence="8">The sequence shown here is derived from an EMBL/GenBank/DDBJ whole genome shotgun (WGS) entry which is preliminary data.</text>
</comment>
<dbReference type="OrthoDB" id="6581954at2759"/>
<protein>
    <submittedName>
        <fullName evidence="8">Sodium-and chloride-dependent betaine transporter</fullName>
    </submittedName>
</protein>
<name>A0A4Z2J4E4_9TELE</name>
<dbReference type="EMBL" id="SRLO01000027">
    <property type="protein sequence ID" value="TNN84353.1"/>
    <property type="molecule type" value="Genomic_DNA"/>
</dbReference>
<evidence type="ECO:0000256" key="5">
    <source>
        <dbReference type="ARBA" id="ARBA00023136"/>
    </source>
</evidence>
<dbReference type="AlphaFoldDB" id="A0A4Z2J4E4"/>
<feature type="binding site" evidence="6">
    <location>
        <position position="32"/>
    </location>
    <ligand>
        <name>Na(+)</name>
        <dbReference type="ChEBI" id="CHEBI:29101"/>
        <label>1</label>
    </ligand>
</feature>
<evidence type="ECO:0000256" key="7">
    <source>
        <dbReference type="SAM" id="Phobius"/>
    </source>
</evidence>
<evidence type="ECO:0000313" key="8">
    <source>
        <dbReference type="EMBL" id="TNN84353.1"/>
    </source>
</evidence>
<sequence length="153" mass="16976">MATSPPVEERGKWGSKMEFILSTAGAIIGLGNVWRFPYLCYKNGGVCGIPLFILEISLGQYTSQGGIMCWRKICPLFEGMGYASQLIIFYGCISYIVILAWAFLYFFSSFSAELPWATCNNTWNTGLQLGGDGVDDQMLCSGPKEKQPLLREL</sequence>
<gene>
    <name evidence="8" type="primary">SLC6A12_6</name>
    <name evidence="8" type="ORF">EYF80_005346</name>
</gene>
<evidence type="ECO:0000256" key="1">
    <source>
        <dbReference type="ARBA" id="ARBA00004141"/>
    </source>
</evidence>